<evidence type="ECO:0000313" key="2">
    <source>
        <dbReference type="Proteomes" id="UP000602198"/>
    </source>
</evidence>
<reference evidence="1 2" key="1">
    <citation type="submission" date="2021-01" db="EMBL/GenBank/DDBJ databases">
        <title>WGS of actinomycetes isolated from Thailand.</title>
        <authorList>
            <person name="Thawai C."/>
        </authorList>
    </citation>
    <scope>NUCLEOTIDE SEQUENCE [LARGE SCALE GENOMIC DNA]</scope>
    <source>
        <strain evidence="1 2">LPG 2</strain>
    </source>
</reference>
<gene>
    <name evidence="1" type="ORF">JK358_38185</name>
</gene>
<dbReference type="EMBL" id="JAERRJ010000028">
    <property type="protein sequence ID" value="MBL1080241.1"/>
    <property type="molecule type" value="Genomic_DNA"/>
</dbReference>
<evidence type="ECO:0000313" key="1">
    <source>
        <dbReference type="EMBL" id="MBL1080241.1"/>
    </source>
</evidence>
<proteinExistence type="predicted"/>
<dbReference type="RefSeq" id="WP_201958615.1">
    <property type="nucleotide sequence ID" value="NZ_JAERRJ010000028.1"/>
</dbReference>
<keyword evidence="2" id="KW-1185">Reference proteome</keyword>
<dbReference type="Proteomes" id="UP000602198">
    <property type="component" value="Unassembled WGS sequence"/>
</dbReference>
<sequence length="73" mass="8329">MNSPRRSITVTSEGEQSTFTGDVDIRKTAFGTYYILWNGKVAWQQRVHNGQKAAVELKFEGFDEEFIKSITGR</sequence>
<comment type="caution">
    <text evidence="1">The sequence shown here is derived from an EMBL/GenBank/DDBJ whole genome shotgun (WGS) entry which is preliminary data.</text>
</comment>
<accession>A0ABS1MIZ1</accession>
<protein>
    <submittedName>
        <fullName evidence="1">Uncharacterized protein</fullName>
    </submittedName>
</protein>
<organism evidence="1 2">
    <name type="scientific">Nocardia acididurans</name>
    <dbReference type="NCBI Taxonomy" id="2802282"/>
    <lineage>
        <taxon>Bacteria</taxon>
        <taxon>Bacillati</taxon>
        <taxon>Actinomycetota</taxon>
        <taxon>Actinomycetes</taxon>
        <taxon>Mycobacteriales</taxon>
        <taxon>Nocardiaceae</taxon>
        <taxon>Nocardia</taxon>
    </lineage>
</organism>
<name>A0ABS1MIZ1_9NOCA</name>